<evidence type="ECO:0000256" key="1">
    <source>
        <dbReference type="SAM" id="MobiDB-lite"/>
    </source>
</evidence>
<dbReference type="GO" id="GO:0080120">
    <property type="term" value="P:CAAX-box protein maturation"/>
    <property type="evidence" value="ECO:0007669"/>
    <property type="project" value="UniProtKB-ARBA"/>
</dbReference>
<feature type="transmembrane region" description="Helical" evidence="2">
    <location>
        <begin position="166"/>
        <end position="184"/>
    </location>
</feature>
<dbReference type="OrthoDB" id="1523022at2"/>
<feature type="region of interest" description="Disordered" evidence="1">
    <location>
        <begin position="194"/>
        <end position="221"/>
    </location>
</feature>
<feature type="transmembrane region" description="Helical" evidence="2">
    <location>
        <begin position="115"/>
        <end position="136"/>
    </location>
</feature>
<feature type="domain" description="CAAX prenyl protease 2/Lysostaphin resistance protein A-like" evidence="3">
    <location>
        <begin position="96"/>
        <end position="179"/>
    </location>
</feature>
<dbReference type="Pfam" id="PF02517">
    <property type="entry name" value="Rce1-like"/>
    <property type="match status" value="1"/>
</dbReference>
<feature type="transmembrane region" description="Helical" evidence="2">
    <location>
        <begin position="143"/>
        <end position="160"/>
    </location>
</feature>
<keyword evidence="2" id="KW-0472">Membrane</keyword>
<dbReference type="AlphaFoldDB" id="A0A0K2WGR4"/>
<name>A0A0K2WGR4_ANEMI</name>
<sequence length="221" mass="25314">MDPRYAHLDSRTLALNVYISQAILFAIGVAGLYFFYILPGTNWQARFLAPDWIEVFVYGTLVALLVIAIEIVLIVWLPPETFDDGGLNELLFRDLPIWHIALVCLVVAVTEEFLFRSVIQPGLGLWWTSVLFALVHVRYLKKWVMTVVVFCISLLFGWLFERTGNVWSVVWAHFLVDFILGCFVKKGWFLPQKEGESLPGSNTEERNKNAENGDADEQETR</sequence>
<accession>A0A0K2WGR4</accession>
<dbReference type="PANTHER" id="PTHR36435">
    <property type="entry name" value="SLR1288 PROTEIN"/>
    <property type="match status" value="1"/>
</dbReference>
<dbReference type="RefSeq" id="WP_052520554.1">
    <property type="nucleotide sequence ID" value="NZ_BJOA01000229.1"/>
</dbReference>
<dbReference type="InterPro" id="IPR052710">
    <property type="entry name" value="CAAX_protease"/>
</dbReference>
<dbReference type="GeneID" id="42308189"/>
<evidence type="ECO:0000313" key="5">
    <source>
        <dbReference type="Proteomes" id="UP000182836"/>
    </source>
</evidence>
<protein>
    <recommendedName>
        <fullName evidence="3">CAAX prenyl protease 2/Lysostaphin resistance protein A-like domain-containing protein</fullName>
    </recommendedName>
</protein>
<keyword evidence="2" id="KW-0812">Transmembrane</keyword>
<dbReference type="GO" id="GO:0004175">
    <property type="term" value="F:endopeptidase activity"/>
    <property type="evidence" value="ECO:0007669"/>
    <property type="project" value="UniProtKB-ARBA"/>
</dbReference>
<feature type="transmembrane region" description="Helical" evidence="2">
    <location>
        <begin position="90"/>
        <end position="109"/>
    </location>
</feature>
<keyword evidence="2" id="KW-1133">Transmembrane helix</keyword>
<dbReference type="Proteomes" id="UP000182836">
    <property type="component" value="Unassembled WGS sequence"/>
</dbReference>
<dbReference type="InterPro" id="IPR003675">
    <property type="entry name" value="Rce1/LyrA-like_dom"/>
</dbReference>
<evidence type="ECO:0000256" key="2">
    <source>
        <dbReference type="SAM" id="Phobius"/>
    </source>
</evidence>
<evidence type="ECO:0000259" key="3">
    <source>
        <dbReference type="Pfam" id="PF02517"/>
    </source>
</evidence>
<reference evidence="4 5" key="1">
    <citation type="submission" date="2016-10" db="EMBL/GenBank/DDBJ databases">
        <authorList>
            <person name="de Groot N.N."/>
        </authorList>
    </citation>
    <scope>NUCLEOTIDE SEQUENCE [LARGE SCALE GENOMIC DNA]</scope>
    <source>
        <strain evidence="4 5">DSM 2895</strain>
    </source>
</reference>
<evidence type="ECO:0000313" key="4">
    <source>
        <dbReference type="EMBL" id="SDI02345.1"/>
    </source>
</evidence>
<dbReference type="EMBL" id="FNED01000001">
    <property type="protein sequence ID" value="SDI02345.1"/>
    <property type="molecule type" value="Genomic_DNA"/>
</dbReference>
<proteinExistence type="predicted"/>
<feature type="transmembrane region" description="Helical" evidence="2">
    <location>
        <begin position="12"/>
        <end position="36"/>
    </location>
</feature>
<dbReference type="PANTHER" id="PTHR36435:SF1">
    <property type="entry name" value="CAAX AMINO TERMINAL PROTEASE FAMILY PROTEIN"/>
    <property type="match status" value="1"/>
</dbReference>
<feature type="transmembrane region" description="Helical" evidence="2">
    <location>
        <begin position="56"/>
        <end position="78"/>
    </location>
</feature>
<organism evidence="4 5">
    <name type="scientific">Aneurinibacillus migulanus</name>
    <name type="common">Bacillus migulanus</name>
    <dbReference type="NCBI Taxonomy" id="47500"/>
    <lineage>
        <taxon>Bacteria</taxon>
        <taxon>Bacillati</taxon>
        <taxon>Bacillota</taxon>
        <taxon>Bacilli</taxon>
        <taxon>Bacillales</taxon>
        <taxon>Paenibacillaceae</taxon>
        <taxon>Aneurinibacillus group</taxon>
        <taxon>Aneurinibacillus</taxon>
    </lineage>
</organism>
<gene>
    <name evidence="4" type="ORF">SAMN04487909_101276</name>
</gene>